<dbReference type="InterPro" id="IPR001525">
    <property type="entry name" value="C5_MeTfrase"/>
</dbReference>
<dbReference type="Pfam" id="PF00145">
    <property type="entry name" value="DNA_methylase"/>
    <property type="match status" value="1"/>
</dbReference>
<evidence type="ECO:0000256" key="2">
    <source>
        <dbReference type="ARBA" id="ARBA00022603"/>
    </source>
</evidence>
<dbReference type="RefSeq" id="WP_385943051.1">
    <property type="nucleotide sequence ID" value="NZ_JBHSOZ010000016.1"/>
</dbReference>
<evidence type="ECO:0000256" key="6">
    <source>
        <dbReference type="PROSITE-ProRule" id="PRU01016"/>
    </source>
</evidence>
<feature type="non-terminal residue" evidence="7">
    <location>
        <position position="1"/>
    </location>
</feature>
<keyword evidence="5" id="KW-0680">Restriction system</keyword>
<keyword evidence="8" id="KW-1185">Reference proteome</keyword>
<dbReference type="EMBL" id="JBHSOZ010000016">
    <property type="protein sequence ID" value="MFC5714373.1"/>
    <property type="molecule type" value="Genomic_DNA"/>
</dbReference>
<dbReference type="Gene3D" id="3.90.120.10">
    <property type="entry name" value="DNA Methylase, subunit A, domain 2"/>
    <property type="match status" value="1"/>
</dbReference>
<evidence type="ECO:0000256" key="3">
    <source>
        <dbReference type="ARBA" id="ARBA00022679"/>
    </source>
</evidence>
<evidence type="ECO:0000313" key="8">
    <source>
        <dbReference type="Proteomes" id="UP001596142"/>
    </source>
</evidence>
<dbReference type="PROSITE" id="PS51679">
    <property type="entry name" value="SAM_MT_C5"/>
    <property type="match status" value="1"/>
</dbReference>
<keyword evidence="3 6" id="KW-0808">Transferase</keyword>
<comment type="caution">
    <text evidence="6">Lacks conserved residue(s) required for the propagation of feature annotation.</text>
</comment>
<dbReference type="Proteomes" id="UP001596142">
    <property type="component" value="Unassembled WGS sequence"/>
</dbReference>
<dbReference type="EC" id="2.1.1.37" evidence="1"/>
<name>A0ABW0YUU3_9BACI</name>
<gene>
    <name evidence="7" type="ORF">ACFPU1_16630</name>
</gene>
<dbReference type="SUPFAM" id="SSF53335">
    <property type="entry name" value="S-adenosyl-L-methionine-dependent methyltransferases"/>
    <property type="match status" value="1"/>
</dbReference>
<evidence type="ECO:0000256" key="1">
    <source>
        <dbReference type="ARBA" id="ARBA00011975"/>
    </source>
</evidence>
<evidence type="ECO:0000256" key="4">
    <source>
        <dbReference type="ARBA" id="ARBA00022691"/>
    </source>
</evidence>
<comment type="caution">
    <text evidence="7">The sequence shown here is derived from an EMBL/GenBank/DDBJ whole genome shotgun (WGS) entry which is preliminary data.</text>
</comment>
<keyword evidence="2 6" id="KW-0489">Methyltransferase</keyword>
<organism evidence="7 8">
    <name type="scientific">Thalassorhabdus alkalitolerans</name>
    <dbReference type="NCBI Taxonomy" id="2282697"/>
    <lineage>
        <taxon>Bacteria</taxon>
        <taxon>Bacillati</taxon>
        <taxon>Bacillota</taxon>
        <taxon>Bacilli</taxon>
        <taxon>Bacillales</taxon>
        <taxon>Bacillaceae</taxon>
        <taxon>Thalassorhabdus</taxon>
    </lineage>
</organism>
<proteinExistence type="inferred from homology"/>
<protein>
    <recommendedName>
        <fullName evidence="1">DNA (cytosine-5-)-methyltransferase</fullName>
        <ecNumber evidence="1">2.1.1.37</ecNumber>
    </recommendedName>
</protein>
<accession>A0ABW0YUU3</accession>
<dbReference type="InterPro" id="IPR029063">
    <property type="entry name" value="SAM-dependent_MTases_sf"/>
</dbReference>
<dbReference type="GO" id="GO:0032259">
    <property type="term" value="P:methylation"/>
    <property type="evidence" value="ECO:0007669"/>
    <property type="project" value="UniProtKB-KW"/>
</dbReference>
<dbReference type="GO" id="GO:0008168">
    <property type="term" value="F:methyltransferase activity"/>
    <property type="evidence" value="ECO:0007669"/>
    <property type="project" value="UniProtKB-KW"/>
</dbReference>
<dbReference type="PANTHER" id="PTHR10629">
    <property type="entry name" value="CYTOSINE-SPECIFIC METHYLTRANSFERASE"/>
    <property type="match status" value="1"/>
</dbReference>
<evidence type="ECO:0000256" key="5">
    <source>
        <dbReference type="ARBA" id="ARBA00022747"/>
    </source>
</evidence>
<dbReference type="InterPro" id="IPR050390">
    <property type="entry name" value="C5-Methyltransferase"/>
</dbReference>
<dbReference type="PROSITE" id="PS00095">
    <property type="entry name" value="C5_MTASE_2"/>
    <property type="match status" value="1"/>
</dbReference>
<sequence length="482" mass="56119">KKKDWDIIRNSFQELGYEIHFRILDAADYGVPQHRERLIMVGVKNNYVDFKFPRPIYGPDSLSKQSYVTAGDAIKDIDDPNEEVPEYGGKYGKLIEEVPPGMNYLHFTEKMGHPEPKFAWRSRFSNFLYKADPSNPIKTLVASQGRYGGPFHWKGRKFSINELKRLQSFPDAYHIEGSWNHASKQIGNSVPPKLAEAIAQSIMHQLFDSNKFKNIDLLNKDDHLSFDKRKGEKAKRTRKKTKENAGVEQLNLFNMNDVSDPFDNVKHSFNLEWYYSTVRKQTNQYLQSNYGHFNVIGTLNNGIYELQVKKNKSQDVSLILNLDFHKPIAKKFVKIKCTLSSDTLWDVPIAWDAINYAIKETTSYDSIEPLYGHFTEPYPMFDLSIETNGIYEKDMAEFLQKISNFSNLKKLHPVNEIRKIFGTNNHLDVIKKLLMHGFDIRVHQTNKTIPLDFYKCCYPFTTSLDSLKFIKWIDIENQRKVN</sequence>
<comment type="similarity">
    <text evidence="6">Belongs to the class I-like SAM-binding methyltransferase superfamily. C5-methyltransferase family.</text>
</comment>
<dbReference type="PANTHER" id="PTHR10629:SF52">
    <property type="entry name" value="DNA (CYTOSINE-5)-METHYLTRANSFERASE 1"/>
    <property type="match status" value="1"/>
</dbReference>
<dbReference type="Gene3D" id="3.40.50.150">
    <property type="entry name" value="Vaccinia Virus protein VP39"/>
    <property type="match status" value="1"/>
</dbReference>
<reference evidence="8" key="1">
    <citation type="journal article" date="2019" name="Int. J. Syst. Evol. Microbiol.">
        <title>The Global Catalogue of Microorganisms (GCM) 10K type strain sequencing project: providing services to taxonomists for standard genome sequencing and annotation.</title>
        <authorList>
            <consortium name="The Broad Institute Genomics Platform"/>
            <consortium name="The Broad Institute Genome Sequencing Center for Infectious Disease"/>
            <person name="Wu L."/>
            <person name="Ma J."/>
        </authorList>
    </citation>
    <scope>NUCLEOTIDE SEQUENCE [LARGE SCALE GENOMIC DNA]</scope>
    <source>
        <strain evidence="8">CECT 7184</strain>
    </source>
</reference>
<dbReference type="InterPro" id="IPR031303">
    <property type="entry name" value="C5_meth_CS"/>
</dbReference>
<evidence type="ECO:0000313" key="7">
    <source>
        <dbReference type="EMBL" id="MFC5714373.1"/>
    </source>
</evidence>
<keyword evidence="4 6" id="KW-0949">S-adenosyl-L-methionine</keyword>